<dbReference type="Pfam" id="PF02518">
    <property type="entry name" value="HATPase_c"/>
    <property type="match status" value="1"/>
</dbReference>
<comment type="catalytic activity">
    <reaction evidence="1">
        <text>ATP + protein L-histidine = ADP + protein N-phospho-L-histidine.</text>
        <dbReference type="EC" id="2.7.13.3"/>
    </reaction>
</comment>
<dbReference type="PANTHER" id="PTHR45436:SF5">
    <property type="entry name" value="SENSOR HISTIDINE KINASE TRCS"/>
    <property type="match status" value="1"/>
</dbReference>
<reference evidence="14 15" key="1">
    <citation type="submission" date="2016-01" db="EMBL/GenBank/DDBJ databases">
        <title>The new phylogeny of the genus Mycobacterium.</title>
        <authorList>
            <person name="Tarcisio F."/>
            <person name="Conor M."/>
            <person name="Antonella G."/>
            <person name="Elisabetta G."/>
            <person name="Giulia F.S."/>
            <person name="Sara T."/>
            <person name="Anna F."/>
            <person name="Clotilde B."/>
            <person name="Roberto B."/>
            <person name="Veronica D.S."/>
            <person name="Fabio R."/>
            <person name="Monica P."/>
            <person name="Olivier J."/>
            <person name="Enrico T."/>
            <person name="Nicola S."/>
        </authorList>
    </citation>
    <scope>NUCLEOTIDE SEQUENCE [LARGE SCALE GENOMIC DNA]</scope>
    <source>
        <strain evidence="14 15">DSM 44339</strain>
    </source>
</reference>
<dbReference type="CDD" id="cd00082">
    <property type="entry name" value="HisKA"/>
    <property type="match status" value="1"/>
</dbReference>
<dbReference type="InterPro" id="IPR036890">
    <property type="entry name" value="HATPase_C_sf"/>
</dbReference>
<dbReference type="OrthoDB" id="9786919at2"/>
<name>A0A1X1T121_9MYCO</name>
<evidence type="ECO:0000256" key="8">
    <source>
        <dbReference type="ARBA" id="ARBA00022989"/>
    </source>
</evidence>
<feature type="domain" description="Histidine kinase" evidence="12">
    <location>
        <begin position="174"/>
        <end position="395"/>
    </location>
</feature>
<dbReference type="InterPro" id="IPR003594">
    <property type="entry name" value="HATPase_dom"/>
</dbReference>
<evidence type="ECO:0000256" key="9">
    <source>
        <dbReference type="ARBA" id="ARBA00023012"/>
    </source>
</evidence>
<dbReference type="SUPFAM" id="SSF158472">
    <property type="entry name" value="HAMP domain-like"/>
    <property type="match status" value="1"/>
</dbReference>
<dbReference type="PANTHER" id="PTHR45436">
    <property type="entry name" value="SENSOR HISTIDINE KINASE YKOH"/>
    <property type="match status" value="1"/>
</dbReference>
<keyword evidence="5" id="KW-0808">Transferase</keyword>
<dbReference type="CDD" id="cd06225">
    <property type="entry name" value="HAMP"/>
    <property type="match status" value="1"/>
</dbReference>
<evidence type="ECO:0000256" key="11">
    <source>
        <dbReference type="SAM" id="Phobius"/>
    </source>
</evidence>
<keyword evidence="15" id="KW-1185">Reference proteome</keyword>
<keyword evidence="9" id="KW-0902">Two-component regulatory system</keyword>
<comment type="subcellular location">
    <subcellularLocation>
        <location evidence="2">Cell membrane</location>
    </subcellularLocation>
</comment>
<dbReference type="Gene3D" id="6.10.340.10">
    <property type="match status" value="1"/>
</dbReference>
<evidence type="ECO:0000256" key="7">
    <source>
        <dbReference type="ARBA" id="ARBA00022777"/>
    </source>
</evidence>
<dbReference type="Pfam" id="PF00512">
    <property type="entry name" value="HisKA"/>
    <property type="match status" value="1"/>
</dbReference>
<sequence>MNSRPRSTIRLRLTVLYAGAFFLCGVILVALMYFNVQQSLQDPPGAGVQEAVSRFLDDRGQGSHPIADRIFAAVTEQAAQERTETLRNLLVRSVVTLVAVGIAAAGLGWLLAGRALRPLQQITATARRVADRSLHERIALDGPFDEIKDLADTFDAMLERLDRAFDGQRRFVANASHELRTPLAINRTLIEVALDDPDTPESTRQLGATLLGVNARNERLIDGLLVLASSQHQLDLRPGVDLADIVRRAIDTASPLAERFGVKITSQLDPVSVTGDPTLLERIAHNLIDNAVRYNLPEHGWLQVTVGASGSSARLIVENTGPVIAPEDVDGLFEPFRRLATSERLTDPKHGAAGRGAGLGLSITRSVVQSHHGDVEAIAHGTGGLTVTVTIPLSR</sequence>
<evidence type="ECO:0000256" key="3">
    <source>
        <dbReference type="ARBA" id="ARBA00012438"/>
    </source>
</evidence>
<protein>
    <recommendedName>
        <fullName evidence="3">histidine kinase</fullName>
        <ecNumber evidence="3">2.7.13.3</ecNumber>
    </recommendedName>
</protein>
<evidence type="ECO:0000256" key="2">
    <source>
        <dbReference type="ARBA" id="ARBA00004236"/>
    </source>
</evidence>
<keyword evidence="8 11" id="KW-1133">Transmembrane helix</keyword>
<dbReference type="InterPro" id="IPR050428">
    <property type="entry name" value="TCS_sensor_his_kinase"/>
</dbReference>
<proteinExistence type="predicted"/>
<dbReference type="CDD" id="cd00075">
    <property type="entry name" value="HATPase"/>
    <property type="match status" value="1"/>
</dbReference>
<feature type="domain" description="HAMP" evidence="13">
    <location>
        <begin position="113"/>
        <end position="166"/>
    </location>
</feature>
<keyword evidence="6 11" id="KW-0812">Transmembrane</keyword>
<gene>
    <name evidence="14" type="ORF">AWC01_15090</name>
</gene>
<evidence type="ECO:0000259" key="13">
    <source>
        <dbReference type="PROSITE" id="PS50885"/>
    </source>
</evidence>
<dbReference type="AlphaFoldDB" id="A0A1X1T121"/>
<feature type="transmembrane region" description="Helical" evidence="11">
    <location>
        <begin position="89"/>
        <end position="112"/>
    </location>
</feature>
<dbReference type="InterPro" id="IPR036097">
    <property type="entry name" value="HisK_dim/P_sf"/>
</dbReference>
<evidence type="ECO:0000256" key="6">
    <source>
        <dbReference type="ARBA" id="ARBA00022692"/>
    </source>
</evidence>
<evidence type="ECO:0000313" key="14">
    <source>
        <dbReference type="EMBL" id="ORV37963.1"/>
    </source>
</evidence>
<dbReference type="Pfam" id="PF00672">
    <property type="entry name" value="HAMP"/>
    <property type="match status" value="1"/>
</dbReference>
<keyword evidence="7 14" id="KW-0418">Kinase</keyword>
<feature type="transmembrane region" description="Helical" evidence="11">
    <location>
        <begin position="12"/>
        <end position="34"/>
    </location>
</feature>
<dbReference type="Proteomes" id="UP000193564">
    <property type="component" value="Unassembled WGS sequence"/>
</dbReference>
<dbReference type="PRINTS" id="PR00344">
    <property type="entry name" value="BCTRLSENSOR"/>
</dbReference>
<evidence type="ECO:0000256" key="5">
    <source>
        <dbReference type="ARBA" id="ARBA00022679"/>
    </source>
</evidence>
<dbReference type="InterPro" id="IPR003660">
    <property type="entry name" value="HAMP_dom"/>
</dbReference>
<dbReference type="PROSITE" id="PS50885">
    <property type="entry name" value="HAMP"/>
    <property type="match status" value="1"/>
</dbReference>
<dbReference type="SMART" id="SM00387">
    <property type="entry name" value="HATPase_c"/>
    <property type="match status" value="1"/>
</dbReference>
<dbReference type="Gene3D" id="3.30.565.10">
    <property type="entry name" value="Histidine kinase-like ATPase, C-terminal domain"/>
    <property type="match status" value="1"/>
</dbReference>
<evidence type="ECO:0000256" key="4">
    <source>
        <dbReference type="ARBA" id="ARBA00022553"/>
    </source>
</evidence>
<dbReference type="SMART" id="SM00304">
    <property type="entry name" value="HAMP"/>
    <property type="match status" value="1"/>
</dbReference>
<evidence type="ECO:0000313" key="15">
    <source>
        <dbReference type="Proteomes" id="UP000193564"/>
    </source>
</evidence>
<keyword evidence="4" id="KW-0597">Phosphoprotein</keyword>
<dbReference type="PROSITE" id="PS50109">
    <property type="entry name" value="HIS_KIN"/>
    <property type="match status" value="1"/>
</dbReference>
<keyword evidence="10 11" id="KW-0472">Membrane</keyword>
<dbReference type="SUPFAM" id="SSF47384">
    <property type="entry name" value="Homodimeric domain of signal transducing histidine kinase"/>
    <property type="match status" value="1"/>
</dbReference>
<dbReference type="Gene3D" id="1.10.287.130">
    <property type="match status" value="1"/>
</dbReference>
<evidence type="ECO:0000256" key="1">
    <source>
        <dbReference type="ARBA" id="ARBA00000085"/>
    </source>
</evidence>
<comment type="caution">
    <text evidence="14">The sequence shown here is derived from an EMBL/GenBank/DDBJ whole genome shotgun (WGS) entry which is preliminary data.</text>
</comment>
<dbReference type="EMBL" id="LQOS01000043">
    <property type="protein sequence ID" value="ORV37963.1"/>
    <property type="molecule type" value="Genomic_DNA"/>
</dbReference>
<dbReference type="SMART" id="SM00388">
    <property type="entry name" value="HisKA"/>
    <property type="match status" value="1"/>
</dbReference>
<dbReference type="GO" id="GO:0000155">
    <property type="term" value="F:phosphorelay sensor kinase activity"/>
    <property type="evidence" value="ECO:0007669"/>
    <property type="project" value="InterPro"/>
</dbReference>
<dbReference type="InterPro" id="IPR005467">
    <property type="entry name" value="His_kinase_dom"/>
</dbReference>
<organism evidence="14 15">
    <name type="scientific">Mycolicibacterium doricum</name>
    <dbReference type="NCBI Taxonomy" id="126673"/>
    <lineage>
        <taxon>Bacteria</taxon>
        <taxon>Bacillati</taxon>
        <taxon>Actinomycetota</taxon>
        <taxon>Actinomycetes</taxon>
        <taxon>Mycobacteriales</taxon>
        <taxon>Mycobacteriaceae</taxon>
        <taxon>Mycolicibacterium</taxon>
    </lineage>
</organism>
<dbReference type="STRING" id="126673.AWC01_15090"/>
<dbReference type="GO" id="GO:0005886">
    <property type="term" value="C:plasma membrane"/>
    <property type="evidence" value="ECO:0007669"/>
    <property type="project" value="UniProtKB-SubCell"/>
</dbReference>
<accession>A0A1X1T121</accession>
<dbReference type="InterPro" id="IPR004358">
    <property type="entry name" value="Sig_transdc_His_kin-like_C"/>
</dbReference>
<dbReference type="SUPFAM" id="SSF55874">
    <property type="entry name" value="ATPase domain of HSP90 chaperone/DNA topoisomerase II/histidine kinase"/>
    <property type="match status" value="1"/>
</dbReference>
<evidence type="ECO:0000256" key="10">
    <source>
        <dbReference type="ARBA" id="ARBA00023136"/>
    </source>
</evidence>
<evidence type="ECO:0000259" key="12">
    <source>
        <dbReference type="PROSITE" id="PS50109"/>
    </source>
</evidence>
<dbReference type="EC" id="2.7.13.3" evidence="3"/>
<dbReference type="InterPro" id="IPR003661">
    <property type="entry name" value="HisK_dim/P_dom"/>
</dbReference>